<evidence type="ECO:0000313" key="2">
    <source>
        <dbReference type="EMBL" id="NNV23171.1"/>
    </source>
</evidence>
<organism evidence="2 3">
    <name type="scientific">Brucella pseudogrignonensis</name>
    <dbReference type="NCBI Taxonomy" id="419475"/>
    <lineage>
        <taxon>Bacteria</taxon>
        <taxon>Pseudomonadati</taxon>
        <taxon>Pseudomonadota</taxon>
        <taxon>Alphaproteobacteria</taxon>
        <taxon>Hyphomicrobiales</taxon>
        <taxon>Brucellaceae</taxon>
        <taxon>Brucella/Ochrobactrum group</taxon>
        <taxon>Brucella</taxon>
    </lineage>
</organism>
<dbReference type="KEGG" id="ops:A8A54_20820"/>
<evidence type="ECO:0000313" key="3">
    <source>
        <dbReference type="Proteomes" id="UP000526233"/>
    </source>
</evidence>
<protein>
    <submittedName>
        <fullName evidence="2">DUF1365 family protein</fullName>
    </submittedName>
</protein>
<feature type="region of interest" description="Disordered" evidence="1">
    <location>
        <begin position="258"/>
        <end position="277"/>
    </location>
</feature>
<dbReference type="AlphaFoldDB" id="A0A7Y3WZB5"/>
<dbReference type="EMBL" id="PKQI01000004">
    <property type="protein sequence ID" value="NNV23171.1"/>
    <property type="molecule type" value="Genomic_DNA"/>
</dbReference>
<sequence length="277" mass="31669">MSATLQSALVPSHVTHARPRPKEQKLAYRIYSLLIDIDELEILDRRLGLFSVDRFNLFSFFFKDPGDRSGANLRMQVESLMSAVGVEPDGGPIRLLTMPRLLDWAFNPLSVFFCHGRYGELRAILGEVDNTFGERHAYMIPFEERSGDEIVQHCDKEFYVSPFMDMNLRFTFRVSAPKGRLASRIETYDCEGLVLTAANLGNRTEVTDAALLRAFFTIPLLTLRVVGGIHWEALKIWLKGVRLRMRPHLLEDPFSHVRRSKGDSETSFRKAELHEPA</sequence>
<proteinExistence type="predicted"/>
<dbReference type="PANTHER" id="PTHR33973:SF4">
    <property type="entry name" value="OS07G0153300 PROTEIN"/>
    <property type="match status" value="1"/>
</dbReference>
<name>A0A7Y3WZB5_9HYPH</name>
<accession>A0A7Y3WZB5</accession>
<dbReference type="Pfam" id="PF07103">
    <property type="entry name" value="DUF1365"/>
    <property type="match status" value="1"/>
</dbReference>
<dbReference type="Proteomes" id="UP000526233">
    <property type="component" value="Unassembled WGS sequence"/>
</dbReference>
<reference evidence="2 3" key="1">
    <citation type="submission" date="2018-11" db="EMBL/GenBank/DDBJ databases">
        <title>Genome sequencing and analysis.</title>
        <authorList>
            <person name="Huang Y.-T."/>
        </authorList>
    </citation>
    <scope>NUCLEOTIDE SEQUENCE [LARGE SCALE GENOMIC DNA]</scope>
    <source>
        <strain evidence="2 3">SHIN</strain>
    </source>
</reference>
<dbReference type="RefSeq" id="WP_064322877.1">
    <property type="nucleotide sequence ID" value="NZ_CAXURC020000003.1"/>
</dbReference>
<evidence type="ECO:0000256" key="1">
    <source>
        <dbReference type="SAM" id="MobiDB-lite"/>
    </source>
</evidence>
<comment type="caution">
    <text evidence="2">The sequence shown here is derived from an EMBL/GenBank/DDBJ whole genome shotgun (WGS) entry which is preliminary data.</text>
</comment>
<dbReference type="OrthoDB" id="9778801at2"/>
<dbReference type="InterPro" id="IPR010775">
    <property type="entry name" value="DUF1365"/>
</dbReference>
<dbReference type="PANTHER" id="PTHR33973">
    <property type="entry name" value="OS07G0153300 PROTEIN"/>
    <property type="match status" value="1"/>
</dbReference>
<gene>
    <name evidence="2" type="ORF">EHE22_22480</name>
</gene>